<evidence type="ECO:0000256" key="1">
    <source>
        <dbReference type="SAM" id="MobiDB-lite"/>
    </source>
</evidence>
<dbReference type="EMBL" id="CABT02000013">
    <property type="protein sequence ID" value="CCC10461.1"/>
    <property type="molecule type" value="Genomic_DNA"/>
</dbReference>
<feature type="region of interest" description="Disordered" evidence="1">
    <location>
        <begin position="155"/>
        <end position="179"/>
    </location>
</feature>
<protein>
    <submittedName>
        <fullName evidence="2">WGS project CABT00000000 data, contig 2.13</fullName>
    </submittedName>
</protein>
<evidence type="ECO:0000313" key="3">
    <source>
        <dbReference type="Proteomes" id="UP000001881"/>
    </source>
</evidence>
<keyword evidence="3" id="KW-1185">Reference proteome</keyword>
<dbReference type="KEGG" id="smp:10805712"/>
<reference evidence="2 3" key="1">
    <citation type="journal article" date="2010" name="PLoS Genet.">
        <title>De novo assembly of a 40 Mb eukaryotic genome from short sequence reads: Sordaria macrospora, a model organism for fungal morphogenesis.</title>
        <authorList>
            <person name="Nowrousian M."/>
            <person name="Stajich J."/>
            <person name="Chu M."/>
            <person name="Engh I."/>
            <person name="Espagne E."/>
            <person name="Halliday K."/>
            <person name="Kamerewerd J."/>
            <person name="Kempken F."/>
            <person name="Knab B."/>
            <person name="Kuo H.C."/>
            <person name="Osiewacz H.D."/>
            <person name="Poeggeler S."/>
            <person name="Read N."/>
            <person name="Seiler S."/>
            <person name="Smith K."/>
            <person name="Zickler D."/>
            <person name="Kueck U."/>
            <person name="Freitag M."/>
        </authorList>
    </citation>
    <scope>NUCLEOTIDE SEQUENCE [LARGE SCALE GENOMIC DNA]</scope>
    <source>
        <strain evidence="3">ATCC MYA-333 / DSM 997 / K(L3346) / K-hell</strain>
        <tissue evidence="2">Mycelium</tissue>
    </source>
</reference>
<feature type="compositionally biased region" description="Polar residues" evidence="1">
    <location>
        <begin position="166"/>
        <end position="179"/>
    </location>
</feature>
<dbReference type="VEuPathDB" id="FungiDB:SMAC_08013"/>
<name>F7VY67_SORMK</name>
<dbReference type="AlphaFoldDB" id="F7VY67"/>
<proteinExistence type="predicted"/>
<comment type="caution">
    <text evidence="2">The sequence shown here is derived from an EMBL/GenBank/DDBJ whole genome shotgun (WGS) entry which is preliminary data.</text>
</comment>
<dbReference type="InParanoid" id="F7VY67"/>
<accession>F7VY67</accession>
<dbReference type="HOGENOM" id="CLU_855721_0_0_1"/>
<evidence type="ECO:0000313" key="2">
    <source>
        <dbReference type="EMBL" id="CCC10461.1"/>
    </source>
</evidence>
<feature type="compositionally biased region" description="Basic and acidic residues" evidence="1">
    <location>
        <begin position="1"/>
        <end position="11"/>
    </location>
</feature>
<feature type="compositionally biased region" description="Basic and acidic residues" evidence="1">
    <location>
        <begin position="251"/>
        <end position="279"/>
    </location>
</feature>
<gene>
    <name evidence="2" type="ORF">SMAC_08013</name>
</gene>
<feature type="compositionally biased region" description="Basic residues" evidence="1">
    <location>
        <begin position="237"/>
        <end position="250"/>
    </location>
</feature>
<organism evidence="2 3">
    <name type="scientific">Sordaria macrospora (strain ATCC MYA-333 / DSM 997 / K(L3346) / K-hell)</name>
    <dbReference type="NCBI Taxonomy" id="771870"/>
    <lineage>
        <taxon>Eukaryota</taxon>
        <taxon>Fungi</taxon>
        <taxon>Dikarya</taxon>
        <taxon>Ascomycota</taxon>
        <taxon>Pezizomycotina</taxon>
        <taxon>Sordariomycetes</taxon>
        <taxon>Sordariomycetidae</taxon>
        <taxon>Sordariales</taxon>
        <taxon>Sordariaceae</taxon>
        <taxon>Sordaria</taxon>
    </lineage>
</organism>
<dbReference type="GeneID" id="10805712"/>
<feature type="region of interest" description="Disordered" evidence="1">
    <location>
        <begin position="223"/>
        <end position="279"/>
    </location>
</feature>
<dbReference type="Proteomes" id="UP000001881">
    <property type="component" value="Unassembled WGS sequence"/>
</dbReference>
<feature type="region of interest" description="Disordered" evidence="1">
    <location>
        <begin position="1"/>
        <end position="21"/>
    </location>
</feature>
<sequence>MGNRGDGKPGEGECPDSLEPPSAAALTGYNLFRTIRAHKLNKKPHTELKAAGRTSSYLYYITSVKRGTLLHLLVGHTSTQSHSCLASKRASSFLTPAKTNQEHTYFSLVSTPGVVFIQDFNKNLSRDVTSIAITKVKHQPNLSSRHETAITGIHLKRSQGKDKTPNPRQLTPTSPIAITNQAGLKASVQTMATDDNHPSQPVVSVPVIVITSESQMRTVTRTLPPTSETTGWGPPSHHQHDHHHHHRHHYHVYDDDHHVRRDRRGVGRRDRVDGEDRDAYPHPYTSLKLSIWSGGASGRGRTRWSVRGWGKGLGGGRLLRTVFVG</sequence>